<keyword evidence="12" id="KW-1185">Reference proteome</keyword>
<feature type="active site" evidence="6">
    <location>
        <position position="95"/>
    </location>
</feature>
<dbReference type="Proteomes" id="UP000006039">
    <property type="component" value="Unassembled WGS sequence"/>
</dbReference>
<evidence type="ECO:0000259" key="9">
    <source>
        <dbReference type="PROSITE" id="PS51767"/>
    </source>
</evidence>
<dbReference type="SUPFAM" id="SSF50630">
    <property type="entry name" value="Acid proteases"/>
    <property type="match status" value="1"/>
</dbReference>
<dbReference type="PANTHER" id="PTHR47966">
    <property type="entry name" value="BETA-SITE APP-CLEAVING ENZYME, ISOFORM A-RELATED"/>
    <property type="match status" value="1"/>
</dbReference>
<reference evidence="11" key="4">
    <citation type="journal article" date="2015" name="G3 (Bethesda)">
        <title>Genome sequences of three phytopathogenic species of the Magnaporthaceae family of fungi.</title>
        <authorList>
            <person name="Okagaki L.H."/>
            <person name="Nunes C.C."/>
            <person name="Sailsbery J."/>
            <person name="Clay B."/>
            <person name="Brown D."/>
            <person name="John T."/>
            <person name="Oh Y."/>
            <person name="Young N."/>
            <person name="Fitzgerald M."/>
            <person name="Haas B.J."/>
            <person name="Zeng Q."/>
            <person name="Young S."/>
            <person name="Adiconis X."/>
            <person name="Fan L."/>
            <person name="Levin J.Z."/>
            <person name="Mitchell T.K."/>
            <person name="Okubara P.A."/>
            <person name="Farman M.L."/>
            <person name="Kohn L.M."/>
            <person name="Birren B."/>
            <person name="Ma L.-J."/>
            <person name="Dean R.A."/>
        </authorList>
    </citation>
    <scope>NUCLEOTIDE SEQUENCE</scope>
    <source>
        <strain evidence="11">R3-111a-1</strain>
    </source>
</reference>
<organism evidence="10">
    <name type="scientific">Gaeumannomyces tritici (strain R3-111a-1)</name>
    <name type="common">Wheat and barley take-all root rot fungus</name>
    <name type="synonym">Gaeumannomyces graminis var. tritici</name>
    <dbReference type="NCBI Taxonomy" id="644352"/>
    <lineage>
        <taxon>Eukaryota</taxon>
        <taxon>Fungi</taxon>
        <taxon>Dikarya</taxon>
        <taxon>Ascomycota</taxon>
        <taxon>Pezizomycotina</taxon>
        <taxon>Sordariomycetes</taxon>
        <taxon>Sordariomycetidae</taxon>
        <taxon>Magnaporthales</taxon>
        <taxon>Magnaporthaceae</taxon>
        <taxon>Gaeumannomyces</taxon>
    </lineage>
</organism>
<dbReference type="STRING" id="644352.J3P6B0"/>
<dbReference type="PANTHER" id="PTHR47966:SF65">
    <property type="entry name" value="ASPARTIC-TYPE ENDOPEPTIDASE"/>
    <property type="match status" value="1"/>
</dbReference>
<feature type="chain" id="PRO_5015094968" evidence="8">
    <location>
        <begin position="28"/>
        <end position="500"/>
    </location>
</feature>
<keyword evidence="5" id="KW-0378">Hydrolase</keyword>
<accession>J3P6B0</accession>
<dbReference type="AlphaFoldDB" id="J3P6B0"/>
<feature type="active site" evidence="6">
    <location>
        <position position="290"/>
    </location>
</feature>
<evidence type="ECO:0000256" key="1">
    <source>
        <dbReference type="ARBA" id="ARBA00007447"/>
    </source>
</evidence>
<name>J3P6B0_GAET3</name>
<dbReference type="Gene3D" id="2.40.70.10">
    <property type="entry name" value="Acid Proteases"/>
    <property type="match status" value="2"/>
</dbReference>
<keyword evidence="4" id="KW-0064">Aspartyl protease</keyword>
<dbReference type="InterPro" id="IPR033121">
    <property type="entry name" value="PEPTIDASE_A1"/>
</dbReference>
<evidence type="ECO:0000256" key="4">
    <source>
        <dbReference type="ARBA" id="ARBA00022750"/>
    </source>
</evidence>
<feature type="compositionally biased region" description="Low complexity" evidence="7">
    <location>
        <begin position="428"/>
        <end position="443"/>
    </location>
</feature>
<dbReference type="InterPro" id="IPR033876">
    <property type="entry name" value="SAP-like"/>
</dbReference>
<dbReference type="VEuPathDB" id="FungiDB:GGTG_09051"/>
<comment type="similarity">
    <text evidence="1">Belongs to the peptidase A1 family.</text>
</comment>
<keyword evidence="2" id="KW-0645">Protease</keyword>
<gene>
    <name evidence="11" type="primary">20349509</name>
    <name evidence="10" type="ORF">GGTG_09051</name>
</gene>
<proteinExistence type="inferred from homology"/>
<evidence type="ECO:0000313" key="12">
    <source>
        <dbReference type="Proteomes" id="UP000006039"/>
    </source>
</evidence>
<dbReference type="OrthoDB" id="771136at2759"/>
<dbReference type="PRINTS" id="PR00792">
    <property type="entry name" value="PEPSIN"/>
</dbReference>
<feature type="signal peptide" evidence="8">
    <location>
        <begin position="1"/>
        <end position="27"/>
    </location>
</feature>
<dbReference type="HOGENOM" id="CLU_013253_9_4_1"/>
<evidence type="ECO:0000256" key="8">
    <source>
        <dbReference type="SAM" id="SignalP"/>
    </source>
</evidence>
<evidence type="ECO:0000313" key="10">
    <source>
        <dbReference type="EMBL" id="EJT72184.1"/>
    </source>
</evidence>
<sequence length="500" mass="53368">MAHRRLCELLWLLATAAPALLVSPALAQDAFPPSTAIEPHDAGCVHMPIFHRNREQHGNPSRRAVQLPFSQRFDVGYYTRLSFGNPPQEALVHLDTGSFELWINPTCSVLSAGERAFCQTGGNYDWTKSSTAEDLGTTNQLRYGIGAANISYVRDTIGIPGTNMQVNNAQFGVATASEQQNAGILGIGHGVGQTIKYKNFIDELRDQNVTKTKAFSVALGGKDEKQGIVVFGGVDTSKFAGRLARLPIIPAMMSPDGVRRYWVQMQSLTLNPPSRRARTYNNSRMAVFLDTGSTLTLLPEEMVKAIASDFGSTAMDAQGYWPVNCDLTRVNGTLDFAFDNITIRVPYKELIRSFNGNCVLGLSSNSNFVLLGDTFLRSAYMVFDQDADCIWMSQYVNCGASPGALQTTSSLRTLEGQCSRQFAGSGAGSAAVSPPTPSGTSPAMKPPSTITSTPASGTRIAGPGGPAGPANSGPGRPVAGWGAGFAAILSLTASLWPLLV</sequence>
<dbReference type="EMBL" id="GL385399">
    <property type="protein sequence ID" value="EJT72184.1"/>
    <property type="molecule type" value="Genomic_DNA"/>
</dbReference>
<evidence type="ECO:0000256" key="7">
    <source>
        <dbReference type="SAM" id="MobiDB-lite"/>
    </source>
</evidence>
<dbReference type="EnsemblFungi" id="EJT72184">
    <property type="protein sequence ID" value="EJT72184"/>
    <property type="gene ID" value="GGTG_09051"/>
</dbReference>
<dbReference type="eggNOG" id="KOG1339">
    <property type="taxonomic scope" value="Eukaryota"/>
</dbReference>
<evidence type="ECO:0000256" key="3">
    <source>
        <dbReference type="ARBA" id="ARBA00022729"/>
    </source>
</evidence>
<evidence type="ECO:0000256" key="5">
    <source>
        <dbReference type="ARBA" id="ARBA00022801"/>
    </source>
</evidence>
<feature type="domain" description="Peptidase A1" evidence="9">
    <location>
        <begin position="77"/>
        <end position="393"/>
    </location>
</feature>
<evidence type="ECO:0000313" key="11">
    <source>
        <dbReference type="EnsemblFungi" id="EJT72184"/>
    </source>
</evidence>
<dbReference type="Pfam" id="PF00026">
    <property type="entry name" value="Asp"/>
    <property type="match status" value="1"/>
</dbReference>
<dbReference type="PROSITE" id="PS51767">
    <property type="entry name" value="PEPTIDASE_A1"/>
    <property type="match status" value="1"/>
</dbReference>
<protein>
    <submittedName>
        <fullName evidence="10">Candidapepsin-8</fullName>
    </submittedName>
</protein>
<dbReference type="InterPro" id="IPR001461">
    <property type="entry name" value="Aspartic_peptidase_A1"/>
</dbReference>
<keyword evidence="3 8" id="KW-0732">Signal</keyword>
<dbReference type="InterPro" id="IPR021109">
    <property type="entry name" value="Peptidase_aspartic_dom_sf"/>
</dbReference>
<dbReference type="MEROPS" id="A01.082"/>
<dbReference type="GeneID" id="20349509"/>
<dbReference type="GO" id="GO:0004190">
    <property type="term" value="F:aspartic-type endopeptidase activity"/>
    <property type="evidence" value="ECO:0007669"/>
    <property type="project" value="UniProtKB-KW"/>
</dbReference>
<dbReference type="RefSeq" id="XP_009225158.1">
    <property type="nucleotide sequence ID" value="XM_009226894.1"/>
</dbReference>
<feature type="region of interest" description="Disordered" evidence="7">
    <location>
        <begin position="425"/>
        <end position="475"/>
    </location>
</feature>
<reference evidence="10" key="3">
    <citation type="submission" date="2010-09" db="EMBL/GenBank/DDBJ databases">
        <title>Annotation of Gaeumannomyces graminis var. tritici R3-111a-1.</title>
        <authorList>
            <consortium name="The Broad Institute Genome Sequencing Platform"/>
            <person name="Ma L.-J."/>
            <person name="Dead R."/>
            <person name="Young S.K."/>
            <person name="Zeng Q."/>
            <person name="Gargeya S."/>
            <person name="Fitzgerald M."/>
            <person name="Haas B."/>
            <person name="Abouelleil A."/>
            <person name="Alvarado L."/>
            <person name="Arachchi H.M."/>
            <person name="Berlin A."/>
            <person name="Brown A."/>
            <person name="Chapman S.B."/>
            <person name="Chen Z."/>
            <person name="Dunbar C."/>
            <person name="Freedman E."/>
            <person name="Gearin G."/>
            <person name="Gellesch M."/>
            <person name="Goldberg J."/>
            <person name="Griggs A."/>
            <person name="Gujja S."/>
            <person name="Heiman D."/>
            <person name="Howarth C."/>
            <person name="Larson L."/>
            <person name="Lui A."/>
            <person name="MacDonald P.J.P."/>
            <person name="Mehta T."/>
            <person name="Montmayeur A."/>
            <person name="Murphy C."/>
            <person name="Neiman D."/>
            <person name="Pearson M."/>
            <person name="Priest M."/>
            <person name="Roberts A."/>
            <person name="Saif S."/>
            <person name="Shea T."/>
            <person name="Shenoy N."/>
            <person name="Sisk P."/>
            <person name="Stolte C."/>
            <person name="Sykes S."/>
            <person name="Yandava C."/>
            <person name="Wortman J."/>
            <person name="Nusbaum C."/>
            <person name="Birren B."/>
        </authorList>
    </citation>
    <scope>NUCLEOTIDE SEQUENCE</scope>
    <source>
        <strain evidence="10">R3-111a-1</strain>
    </source>
</reference>
<dbReference type="GO" id="GO:0006508">
    <property type="term" value="P:proteolysis"/>
    <property type="evidence" value="ECO:0007669"/>
    <property type="project" value="UniProtKB-KW"/>
</dbReference>
<reference evidence="10" key="2">
    <citation type="submission" date="2010-07" db="EMBL/GenBank/DDBJ databases">
        <authorList>
            <consortium name="The Broad Institute Genome Sequencing Platform"/>
            <consortium name="Broad Institute Genome Sequencing Center for Infectious Disease"/>
            <person name="Ma L.-J."/>
            <person name="Dead R."/>
            <person name="Young S."/>
            <person name="Zeng Q."/>
            <person name="Koehrsen M."/>
            <person name="Alvarado L."/>
            <person name="Berlin A."/>
            <person name="Chapman S.B."/>
            <person name="Chen Z."/>
            <person name="Freedman E."/>
            <person name="Gellesch M."/>
            <person name="Goldberg J."/>
            <person name="Griggs A."/>
            <person name="Gujja S."/>
            <person name="Heilman E.R."/>
            <person name="Heiman D."/>
            <person name="Hepburn T."/>
            <person name="Howarth C."/>
            <person name="Jen D."/>
            <person name="Larson L."/>
            <person name="Mehta T."/>
            <person name="Neiman D."/>
            <person name="Pearson M."/>
            <person name="Roberts A."/>
            <person name="Saif S."/>
            <person name="Shea T."/>
            <person name="Shenoy N."/>
            <person name="Sisk P."/>
            <person name="Stolte C."/>
            <person name="Sykes S."/>
            <person name="Walk T."/>
            <person name="White J."/>
            <person name="Yandava C."/>
            <person name="Haas B."/>
            <person name="Nusbaum C."/>
            <person name="Birren B."/>
        </authorList>
    </citation>
    <scope>NUCLEOTIDE SEQUENCE</scope>
    <source>
        <strain evidence="10">R3-111a-1</strain>
    </source>
</reference>
<dbReference type="CDD" id="cd05474">
    <property type="entry name" value="SAP_like"/>
    <property type="match status" value="1"/>
</dbReference>
<evidence type="ECO:0000256" key="6">
    <source>
        <dbReference type="PIRSR" id="PIRSR601461-1"/>
    </source>
</evidence>
<evidence type="ECO:0000256" key="2">
    <source>
        <dbReference type="ARBA" id="ARBA00022670"/>
    </source>
</evidence>
<reference evidence="11" key="5">
    <citation type="submission" date="2018-04" db="UniProtKB">
        <authorList>
            <consortium name="EnsemblFungi"/>
        </authorList>
    </citation>
    <scope>IDENTIFICATION</scope>
    <source>
        <strain evidence="11">R3-111a-1</strain>
    </source>
</reference>
<reference evidence="12" key="1">
    <citation type="submission" date="2010-07" db="EMBL/GenBank/DDBJ databases">
        <title>The genome sequence of Gaeumannomyces graminis var. tritici strain R3-111a-1.</title>
        <authorList>
            <consortium name="The Broad Institute Genome Sequencing Platform"/>
            <person name="Ma L.-J."/>
            <person name="Dead R."/>
            <person name="Young S."/>
            <person name="Zeng Q."/>
            <person name="Koehrsen M."/>
            <person name="Alvarado L."/>
            <person name="Berlin A."/>
            <person name="Chapman S.B."/>
            <person name="Chen Z."/>
            <person name="Freedman E."/>
            <person name="Gellesch M."/>
            <person name="Goldberg J."/>
            <person name="Griggs A."/>
            <person name="Gujja S."/>
            <person name="Heilman E.R."/>
            <person name="Heiman D."/>
            <person name="Hepburn T."/>
            <person name="Howarth C."/>
            <person name="Jen D."/>
            <person name="Larson L."/>
            <person name="Mehta T."/>
            <person name="Neiman D."/>
            <person name="Pearson M."/>
            <person name="Roberts A."/>
            <person name="Saif S."/>
            <person name="Shea T."/>
            <person name="Shenoy N."/>
            <person name="Sisk P."/>
            <person name="Stolte C."/>
            <person name="Sykes S."/>
            <person name="Walk T."/>
            <person name="White J."/>
            <person name="Yandava C."/>
            <person name="Haas B."/>
            <person name="Nusbaum C."/>
            <person name="Birren B."/>
        </authorList>
    </citation>
    <scope>NUCLEOTIDE SEQUENCE [LARGE SCALE GENOMIC DNA]</scope>
    <source>
        <strain evidence="12">R3-111a-1</strain>
    </source>
</reference>